<dbReference type="InterPro" id="IPR011990">
    <property type="entry name" value="TPR-like_helical_dom_sf"/>
</dbReference>
<keyword evidence="3" id="KW-1185">Reference proteome</keyword>
<evidence type="ECO:0008006" key="4">
    <source>
        <dbReference type="Google" id="ProtNLM"/>
    </source>
</evidence>
<dbReference type="Pfam" id="PF13041">
    <property type="entry name" value="PPR_2"/>
    <property type="match status" value="1"/>
</dbReference>
<dbReference type="OrthoDB" id="185373at2759"/>
<comment type="subcellular location">
    <subcellularLocation>
        <location evidence="1">Mitochondrion</location>
    </subcellularLocation>
</comment>
<dbReference type="InterPro" id="IPR002885">
    <property type="entry name" value="PPR_rpt"/>
</dbReference>
<dbReference type="Proteomes" id="UP000510647">
    <property type="component" value="Chromosome 4"/>
</dbReference>
<dbReference type="Gene3D" id="1.25.40.10">
    <property type="entry name" value="Tetratricopeptide repeat domain"/>
    <property type="match status" value="1"/>
</dbReference>
<sequence length="640" mass="74447">MLRNQWRLFSRNFHVIGALRGSQVKEKLRNFEQSNTVLYRTSKEMERLNKKKLMKLKKIRKTAYSKQQAIDILSKKHGFADKDSKEIELGPTSESDLKFMSTTRDRRMLYTILGVNGEQLRDSRLVKEDTEKFLKRGQIEKAVFLARLAKKKGSAAMNSIMEYYLCDLQFPQSAVKMYNWRKKWGIPANEYTNTILFRGLARQDQHISRATGELVMKILNRSIEREELSQIEFNAALGALANCTDVTLAFELFDKRLKGIRRDAISYLWMLRASSRIKTDQLFNTILGGLMEGMPAKCVDSQLLFEFCKTLASRSGSKETRCLALAALNNYFNFDLEKSLIPEVPQGLAILPLSHWALEKKYPVNKHTIGLFLRTCLQTGKFELGIDAFKRLKEKKRHLIDVDMFHLYMELLMKNDPKTCGEECLKVFEEMESFEGIPFSKHTLVLVYRSFDIQSSKKAIYDDDRAVERMLKLCRAFCLEQEGIFSKEFNSKIIPIESWQFFVTIVKNLNTHGKISTYDLKLILDDFMKAICHGIFDIKHLAKKEVARFVELEIVRLVAVFTQRLDMPDIENLDTIKEGPEREMFLLRRLGIRFKNALLRHVSILQSKEQENEDINELEWSLKQLARKIMANQIIESPKS</sequence>
<organism evidence="2 3">
    <name type="scientific">Torulaspora globosa</name>
    <dbReference type="NCBI Taxonomy" id="48254"/>
    <lineage>
        <taxon>Eukaryota</taxon>
        <taxon>Fungi</taxon>
        <taxon>Dikarya</taxon>
        <taxon>Ascomycota</taxon>
        <taxon>Saccharomycotina</taxon>
        <taxon>Saccharomycetes</taxon>
        <taxon>Saccharomycetales</taxon>
        <taxon>Saccharomycetaceae</taxon>
        <taxon>Torulaspora</taxon>
    </lineage>
</organism>
<name>A0A7H9HS88_9SACH</name>
<proteinExistence type="predicted"/>
<accession>A0A7H9HS88</accession>
<gene>
    <name evidence="2" type="ORF">HG537_0D06050</name>
</gene>
<reference evidence="2 3" key="1">
    <citation type="submission" date="2020-06" db="EMBL/GenBank/DDBJ databases">
        <title>The yeast mating-type switching endonuclease HO is a domesticated member of an unorthodox homing genetic element family.</title>
        <authorList>
            <person name="Coughlan A.Y."/>
            <person name="Lombardi L."/>
            <person name="Braun-Galleani S."/>
            <person name="Martos A.R."/>
            <person name="Galeote V."/>
            <person name="Bigey F."/>
            <person name="Dequin S."/>
            <person name="Byrne K.P."/>
            <person name="Wolfe K.H."/>
        </authorList>
    </citation>
    <scope>NUCLEOTIDE SEQUENCE [LARGE SCALE GENOMIC DNA]</scope>
    <source>
        <strain evidence="2 3">CBS2947</strain>
    </source>
</reference>
<evidence type="ECO:0000313" key="2">
    <source>
        <dbReference type="EMBL" id="QLQ80604.1"/>
    </source>
</evidence>
<dbReference type="EMBL" id="CP059270">
    <property type="protein sequence ID" value="QLQ80604.1"/>
    <property type="molecule type" value="Genomic_DNA"/>
</dbReference>
<evidence type="ECO:0000256" key="1">
    <source>
        <dbReference type="ARBA" id="ARBA00004173"/>
    </source>
</evidence>
<dbReference type="GO" id="GO:0005739">
    <property type="term" value="C:mitochondrion"/>
    <property type="evidence" value="ECO:0007669"/>
    <property type="project" value="UniProtKB-SubCell"/>
</dbReference>
<evidence type="ECO:0000313" key="3">
    <source>
        <dbReference type="Proteomes" id="UP000510647"/>
    </source>
</evidence>
<protein>
    <recommendedName>
        <fullName evidence="4">Mitochondrial group I intron splicing factor CCM1</fullName>
    </recommendedName>
</protein>
<dbReference type="AlphaFoldDB" id="A0A7H9HS88"/>